<dbReference type="EMBL" id="JAFNEN010000568">
    <property type="protein sequence ID" value="KAG8180308.1"/>
    <property type="molecule type" value="Genomic_DNA"/>
</dbReference>
<name>A0AAV6U904_9ARAC</name>
<evidence type="ECO:0000313" key="2">
    <source>
        <dbReference type="EMBL" id="KAG8180308.1"/>
    </source>
</evidence>
<dbReference type="Proteomes" id="UP000827092">
    <property type="component" value="Unassembled WGS sequence"/>
</dbReference>
<organism evidence="2 3">
    <name type="scientific">Oedothorax gibbosus</name>
    <dbReference type="NCBI Taxonomy" id="931172"/>
    <lineage>
        <taxon>Eukaryota</taxon>
        <taxon>Metazoa</taxon>
        <taxon>Ecdysozoa</taxon>
        <taxon>Arthropoda</taxon>
        <taxon>Chelicerata</taxon>
        <taxon>Arachnida</taxon>
        <taxon>Araneae</taxon>
        <taxon>Araneomorphae</taxon>
        <taxon>Entelegynae</taxon>
        <taxon>Araneoidea</taxon>
        <taxon>Linyphiidae</taxon>
        <taxon>Erigoninae</taxon>
        <taxon>Oedothorax</taxon>
    </lineage>
</organism>
<reference evidence="2 3" key="1">
    <citation type="journal article" date="2022" name="Nat. Ecol. Evol.">
        <title>A masculinizing supergene underlies an exaggerated male reproductive morph in a spider.</title>
        <authorList>
            <person name="Hendrickx F."/>
            <person name="De Corte Z."/>
            <person name="Sonet G."/>
            <person name="Van Belleghem S.M."/>
            <person name="Kostlbacher S."/>
            <person name="Vangestel C."/>
        </authorList>
    </citation>
    <scope>NUCLEOTIDE SEQUENCE [LARGE SCALE GENOMIC DNA]</scope>
    <source>
        <strain evidence="2">W744_W776</strain>
    </source>
</reference>
<feature type="region of interest" description="Disordered" evidence="1">
    <location>
        <begin position="1"/>
        <end position="76"/>
    </location>
</feature>
<keyword evidence="3" id="KW-1185">Reference proteome</keyword>
<evidence type="ECO:0000313" key="3">
    <source>
        <dbReference type="Proteomes" id="UP000827092"/>
    </source>
</evidence>
<accession>A0AAV6U904</accession>
<feature type="compositionally biased region" description="Low complexity" evidence="1">
    <location>
        <begin position="24"/>
        <end position="39"/>
    </location>
</feature>
<feature type="compositionally biased region" description="Polar residues" evidence="1">
    <location>
        <begin position="48"/>
        <end position="59"/>
    </location>
</feature>
<comment type="caution">
    <text evidence="2">The sequence shown here is derived from an EMBL/GenBank/DDBJ whole genome shotgun (WGS) entry which is preliminary data.</text>
</comment>
<protein>
    <submittedName>
        <fullName evidence="2">Uncharacterized protein</fullName>
    </submittedName>
</protein>
<dbReference type="AlphaFoldDB" id="A0AAV6U904"/>
<evidence type="ECO:0000256" key="1">
    <source>
        <dbReference type="SAM" id="MobiDB-lite"/>
    </source>
</evidence>
<sequence length="76" mass="8586">MQAWYQAVAEDRHHQSESLRAGRRSPPTTQRSTPTTSGRRSTKDWSIIWSQTESGQTSPHGADTHQRLPVLAEECL</sequence>
<proteinExistence type="predicted"/>
<gene>
    <name evidence="2" type="ORF">JTE90_028857</name>
</gene>